<dbReference type="FunCoup" id="B2A5V6">
    <property type="interactions" value="255"/>
</dbReference>
<dbReference type="InterPro" id="IPR011761">
    <property type="entry name" value="ATP-grasp"/>
</dbReference>
<evidence type="ECO:0000256" key="3">
    <source>
        <dbReference type="ARBA" id="ARBA00022840"/>
    </source>
</evidence>
<dbReference type="PROSITE" id="PS50975">
    <property type="entry name" value="ATP_GRASP"/>
    <property type="match status" value="1"/>
</dbReference>
<evidence type="ECO:0000313" key="8">
    <source>
        <dbReference type="Proteomes" id="UP000001683"/>
    </source>
</evidence>
<dbReference type="GO" id="GO:0004638">
    <property type="term" value="F:phosphoribosylaminoimidazole carboxylase activity"/>
    <property type="evidence" value="ECO:0007669"/>
    <property type="project" value="InterPro"/>
</dbReference>
<comment type="pathway">
    <text evidence="4 5">Purine metabolism; IMP biosynthesis via de novo pathway; 5-amino-1-(5-phospho-D-ribosyl)imidazole-4-carboxylate from 5-amino-1-(5-phospho-D-ribosyl)imidazole (N5-CAIR route): step 1/2.</text>
</comment>
<reference evidence="7 8" key="2">
    <citation type="journal article" date="2011" name="J. Bacteriol.">
        <title>Complete genome sequence of the anaerobic, halophilic alkalithermophile Natranaerobius thermophilus JW/NM-WN-LF.</title>
        <authorList>
            <person name="Zhao B."/>
            <person name="Mesbah N.M."/>
            <person name="Dalin E."/>
            <person name="Goodwin L."/>
            <person name="Nolan M."/>
            <person name="Pitluck S."/>
            <person name="Chertkov O."/>
            <person name="Brettin T.S."/>
            <person name="Han J."/>
            <person name="Larimer F.W."/>
            <person name="Land M.L."/>
            <person name="Hauser L."/>
            <person name="Kyrpides N."/>
            <person name="Wiegel J."/>
        </authorList>
    </citation>
    <scope>NUCLEOTIDE SEQUENCE [LARGE SCALE GENOMIC DNA]</scope>
    <source>
        <strain evidence="8">ATCC BAA-1301 / DSM 18059 / JW/NM-WN-LF</strain>
    </source>
</reference>
<dbReference type="UniPathway" id="UPA00074">
    <property type="reaction ID" value="UER00942"/>
</dbReference>
<dbReference type="STRING" id="457570.Nther_0453"/>
<dbReference type="EC" id="6.3.4.18" evidence="4 5"/>
<feature type="binding site" evidence="4">
    <location>
        <position position="192"/>
    </location>
    <ligand>
        <name>ATP</name>
        <dbReference type="ChEBI" id="CHEBI:30616"/>
    </ligand>
</feature>
<gene>
    <name evidence="4 5" type="primary">purK</name>
    <name evidence="7" type="ordered locus">Nther_0453</name>
</gene>
<dbReference type="NCBIfam" id="NF004675">
    <property type="entry name" value="PRK06019.1-1"/>
    <property type="match status" value="1"/>
</dbReference>
<dbReference type="GO" id="GO:0005524">
    <property type="term" value="F:ATP binding"/>
    <property type="evidence" value="ECO:0007669"/>
    <property type="project" value="UniProtKB-UniRule"/>
</dbReference>
<feature type="binding site" evidence="4">
    <location>
        <begin position="269"/>
        <end position="270"/>
    </location>
    <ligand>
        <name>ATP</name>
        <dbReference type="ChEBI" id="CHEBI:30616"/>
    </ligand>
</feature>
<dbReference type="RefSeq" id="WP_012446936.1">
    <property type="nucleotide sequence ID" value="NC_010718.1"/>
</dbReference>
<evidence type="ECO:0000256" key="2">
    <source>
        <dbReference type="ARBA" id="ARBA00022755"/>
    </source>
</evidence>
<proteinExistence type="inferred from homology"/>
<dbReference type="SUPFAM" id="SSF51246">
    <property type="entry name" value="Rudiment single hybrid motif"/>
    <property type="match status" value="1"/>
</dbReference>
<feature type="binding site" evidence="4">
    <location>
        <position position="108"/>
    </location>
    <ligand>
        <name>ATP</name>
        <dbReference type="ChEBI" id="CHEBI:30616"/>
    </ligand>
</feature>
<dbReference type="eggNOG" id="COG0026">
    <property type="taxonomic scope" value="Bacteria"/>
</dbReference>
<dbReference type="SUPFAM" id="SSF56059">
    <property type="entry name" value="Glutathione synthetase ATP-binding domain-like"/>
    <property type="match status" value="1"/>
</dbReference>
<dbReference type="InterPro" id="IPR011054">
    <property type="entry name" value="Rudment_hybrid_motif"/>
</dbReference>
<evidence type="ECO:0000256" key="1">
    <source>
        <dbReference type="ARBA" id="ARBA00022741"/>
    </source>
</evidence>
<feature type="binding site" evidence="4">
    <location>
        <begin position="184"/>
        <end position="187"/>
    </location>
    <ligand>
        <name>ATP</name>
        <dbReference type="ChEBI" id="CHEBI:30616"/>
    </ligand>
</feature>
<dbReference type="Pfam" id="PF17769">
    <property type="entry name" value="PurK_C"/>
    <property type="match status" value="1"/>
</dbReference>
<comment type="similarity">
    <text evidence="4 5">Belongs to the PurK/PurT family.</text>
</comment>
<dbReference type="InterPro" id="IPR016185">
    <property type="entry name" value="PreATP-grasp_dom_sf"/>
</dbReference>
<dbReference type="PANTHER" id="PTHR11609:SF5">
    <property type="entry name" value="PHOSPHORIBOSYLAMINOIMIDAZOLE CARBOXYLASE"/>
    <property type="match status" value="1"/>
</dbReference>
<dbReference type="Pfam" id="PF22660">
    <property type="entry name" value="RS_preATP-grasp-like"/>
    <property type="match status" value="1"/>
</dbReference>
<evidence type="ECO:0000259" key="6">
    <source>
        <dbReference type="PROSITE" id="PS50975"/>
    </source>
</evidence>
<name>B2A5V6_NATTJ</name>
<evidence type="ECO:0000256" key="5">
    <source>
        <dbReference type="RuleBase" id="RU361200"/>
    </source>
</evidence>
<dbReference type="Gene3D" id="3.40.50.20">
    <property type="match status" value="1"/>
</dbReference>
<comment type="subunit">
    <text evidence="4 5">Homodimer.</text>
</comment>
<comment type="function">
    <text evidence="4">Catalyzes the ATP-dependent conversion of 5-aminoimidazole ribonucleotide (AIR) and HCO(3)(-) to N5-carboxyaminoimidazole ribonucleotide (N5-CAIR).</text>
</comment>
<dbReference type="InterPro" id="IPR040686">
    <property type="entry name" value="PurK_C"/>
</dbReference>
<keyword evidence="8" id="KW-1185">Reference proteome</keyword>
<dbReference type="SUPFAM" id="SSF52440">
    <property type="entry name" value="PreATP-grasp domain"/>
    <property type="match status" value="1"/>
</dbReference>
<accession>B2A5V6</accession>
<comment type="function">
    <text evidence="5">Catalyzes the ATP-dependent conversion of 5-aminoimidazole ribonucleotide (AIR) and HCO(3)- to N5-carboxyaminoimidazole ribonucleotide (N5-CAIR).</text>
</comment>
<dbReference type="PANTHER" id="PTHR11609">
    <property type="entry name" value="PURINE BIOSYNTHESIS PROTEIN 6/7, PUR6/7"/>
    <property type="match status" value="1"/>
</dbReference>
<dbReference type="InParanoid" id="B2A5V6"/>
<dbReference type="InterPro" id="IPR013815">
    <property type="entry name" value="ATP_grasp_subdomain_1"/>
</dbReference>
<feature type="domain" description="ATP-grasp" evidence="6">
    <location>
        <begin position="112"/>
        <end position="299"/>
    </location>
</feature>
<comment type="caution">
    <text evidence="4">Lacks conserved residue(s) required for the propagation of feature annotation.</text>
</comment>
<dbReference type="InterPro" id="IPR054350">
    <property type="entry name" value="PurT/PurK_preATP-grasp"/>
</dbReference>
<dbReference type="OrthoDB" id="9804625at2"/>
<feature type="binding site" evidence="4">
    <location>
        <position position="148"/>
    </location>
    <ligand>
        <name>ATP</name>
        <dbReference type="ChEBI" id="CHEBI:30616"/>
    </ligand>
</feature>
<keyword evidence="2 4" id="KW-0658">Purine biosynthesis</keyword>
<dbReference type="NCBIfam" id="TIGR01161">
    <property type="entry name" value="purK"/>
    <property type="match status" value="1"/>
</dbReference>
<dbReference type="Gene3D" id="3.30.470.20">
    <property type="entry name" value="ATP-grasp fold, B domain"/>
    <property type="match status" value="1"/>
</dbReference>
<dbReference type="Proteomes" id="UP000001683">
    <property type="component" value="Chromosome"/>
</dbReference>
<dbReference type="Pfam" id="PF02222">
    <property type="entry name" value="ATP-grasp"/>
    <property type="match status" value="1"/>
</dbReference>
<keyword evidence="7" id="KW-0456">Lyase</keyword>
<dbReference type="HAMAP" id="MF_01928">
    <property type="entry name" value="PurK"/>
    <property type="match status" value="1"/>
</dbReference>
<comment type="catalytic activity">
    <reaction evidence="4 5">
        <text>5-amino-1-(5-phospho-beta-D-ribosyl)imidazole + hydrogencarbonate + ATP = 5-carboxyamino-1-(5-phospho-D-ribosyl)imidazole + ADP + phosphate + 2 H(+)</text>
        <dbReference type="Rhea" id="RHEA:19317"/>
        <dbReference type="ChEBI" id="CHEBI:15378"/>
        <dbReference type="ChEBI" id="CHEBI:17544"/>
        <dbReference type="ChEBI" id="CHEBI:30616"/>
        <dbReference type="ChEBI" id="CHEBI:43474"/>
        <dbReference type="ChEBI" id="CHEBI:58730"/>
        <dbReference type="ChEBI" id="CHEBI:137981"/>
        <dbReference type="ChEBI" id="CHEBI:456216"/>
        <dbReference type="EC" id="6.3.4.18"/>
    </reaction>
</comment>
<dbReference type="InterPro" id="IPR003135">
    <property type="entry name" value="ATP-grasp_carboxylate-amine"/>
</dbReference>
<dbReference type="GO" id="GO:0046872">
    <property type="term" value="F:metal ion binding"/>
    <property type="evidence" value="ECO:0007669"/>
    <property type="project" value="InterPro"/>
</dbReference>
<organism evidence="7 8">
    <name type="scientific">Natranaerobius thermophilus (strain ATCC BAA-1301 / DSM 18059 / JW/NM-WN-LF)</name>
    <dbReference type="NCBI Taxonomy" id="457570"/>
    <lineage>
        <taxon>Bacteria</taxon>
        <taxon>Bacillati</taxon>
        <taxon>Bacillota</taxon>
        <taxon>Clostridia</taxon>
        <taxon>Natranaerobiales</taxon>
        <taxon>Natranaerobiaceae</taxon>
        <taxon>Natranaerobius</taxon>
    </lineage>
</organism>
<dbReference type="GO" id="GO:0006189">
    <property type="term" value="P:'de novo' IMP biosynthetic process"/>
    <property type="evidence" value="ECO:0007669"/>
    <property type="project" value="UniProtKB-UniRule"/>
</dbReference>
<protein>
    <recommendedName>
        <fullName evidence="4 5">N5-carboxyaminoimidazole ribonucleotide synthase</fullName>
        <shortName evidence="4 5">N5-CAIR synthase</shortName>
        <ecNumber evidence="4 5">6.3.4.18</ecNumber>
    </recommendedName>
    <alternativeName>
        <fullName evidence="4 5">5-(carboxyamino)imidazole ribonucleotide synthetase</fullName>
    </alternativeName>
</protein>
<dbReference type="NCBIfam" id="NF004679">
    <property type="entry name" value="PRK06019.1-5"/>
    <property type="match status" value="1"/>
</dbReference>
<dbReference type="KEGG" id="nth:Nther_0453"/>
<dbReference type="InterPro" id="IPR005875">
    <property type="entry name" value="PurK"/>
</dbReference>
<evidence type="ECO:0000313" key="7">
    <source>
        <dbReference type="EMBL" id="ACB84049.1"/>
    </source>
</evidence>
<sequence>MYSLYSPELTLGIVGGGQLGRMMTFEAKKLGLKVVVLDPTEQSPAAQVADEQIVSSFDDLDGYRTLAKLSDIITYEFEHIHVSGLQEIEAAGVPVRPGSATLASIQHKGKQKELLRTHGIAVPSFQYAKGYQQAASELNKFKFPVMAKLCHGGYDGKGNILLENESDLRKLETMAGENRELMLEKYLRFDKELSVMAAKSANGDTAVFPVVENVHKDEILHLTKAPADISSYARDQLISTAEKILEIFSEPGIYGIEFFLLEDDSIMVNEIAPRVHNSGHYTIEACNLCQFAVHLRSILGLPLIHPKLEKNAVMINLLGSEQGELPITNYDSLLTHEGVYLHLYGKQETRPGRKMGHITITGQNEQDLVSKVNNLEIIDKRGILDEL</sequence>
<reference evidence="7 8" key="1">
    <citation type="submission" date="2008-04" db="EMBL/GenBank/DDBJ databases">
        <title>Complete sequence of chromosome of Natranaerobius thermophilus JW/NM-WN-LF.</title>
        <authorList>
            <consortium name="US DOE Joint Genome Institute"/>
            <person name="Copeland A."/>
            <person name="Lucas S."/>
            <person name="Lapidus A."/>
            <person name="Glavina del Rio T."/>
            <person name="Dalin E."/>
            <person name="Tice H."/>
            <person name="Bruce D."/>
            <person name="Goodwin L."/>
            <person name="Pitluck S."/>
            <person name="Chertkov O."/>
            <person name="Brettin T."/>
            <person name="Detter J.C."/>
            <person name="Han C."/>
            <person name="Kuske C.R."/>
            <person name="Schmutz J."/>
            <person name="Larimer F."/>
            <person name="Land M."/>
            <person name="Hauser L."/>
            <person name="Kyrpides N."/>
            <person name="Lykidis A."/>
            <person name="Mesbah N.M."/>
            <person name="Wiegel J."/>
        </authorList>
    </citation>
    <scope>NUCLEOTIDE SEQUENCE [LARGE SCALE GENOMIC DNA]</scope>
    <source>
        <strain evidence="8">ATCC BAA-1301 / DSM 18059 / JW/NM-WN-LF</strain>
    </source>
</reference>
<keyword evidence="4 5" id="KW-0436">Ligase</keyword>
<keyword evidence="3 4" id="KW-0067">ATP-binding</keyword>
<feature type="binding site" evidence="4">
    <location>
        <position position="215"/>
    </location>
    <ligand>
        <name>ATP</name>
        <dbReference type="ChEBI" id="CHEBI:30616"/>
    </ligand>
</feature>
<evidence type="ECO:0000256" key="4">
    <source>
        <dbReference type="HAMAP-Rule" id="MF_01928"/>
    </source>
</evidence>
<dbReference type="HOGENOM" id="CLU_011534_0_2_9"/>
<dbReference type="GO" id="GO:0034028">
    <property type="term" value="F:5-(carboxyamino)imidazole ribonucleotide synthase activity"/>
    <property type="evidence" value="ECO:0007669"/>
    <property type="project" value="UniProtKB-UniRule"/>
</dbReference>
<keyword evidence="1 4" id="KW-0547">Nucleotide-binding</keyword>
<dbReference type="AlphaFoldDB" id="B2A5V6"/>
<dbReference type="EMBL" id="CP001034">
    <property type="protein sequence ID" value="ACB84049.1"/>
    <property type="molecule type" value="Genomic_DNA"/>
</dbReference>
<dbReference type="Gene3D" id="3.30.1490.20">
    <property type="entry name" value="ATP-grasp fold, A domain"/>
    <property type="match status" value="1"/>
</dbReference>